<dbReference type="HOGENOM" id="CLU_2357946_0_0_5"/>
<dbReference type="KEGG" id="rli:RLO149_c005930"/>
<accession>F7ZJZ8</accession>
<gene>
    <name evidence="1" type="ordered locus">RLO149_c005930</name>
</gene>
<keyword evidence="2" id="KW-1185">Reference proteome</keyword>
<dbReference type="EMBL" id="CP002623">
    <property type="protein sequence ID" value="AEI92621.1"/>
    <property type="molecule type" value="Genomic_DNA"/>
</dbReference>
<name>F7ZJZ8_ROSLO</name>
<organism evidence="1 2">
    <name type="scientific">Roseobacter litoralis (strain ATCC 49566 / DSM 6996 / JCM 21268 / NBRC 15278 / OCh 149)</name>
    <dbReference type="NCBI Taxonomy" id="391595"/>
    <lineage>
        <taxon>Bacteria</taxon>
        <taxon>Pseudomonadati</taxon>
        <taxon>Pseudomonadota</taxon>
        <taxon>Alphaproteobacteria</taxon>
        <taxon>Rhodobacterales</taxon>
        <taxon>Roseobacteraceae</taxon>
        <taxon>Roseobacter</taxon>
    </lineage>
</organism>
<protein>
    <submittedName>
        <fullName evidence="1">Uncharacterized protein</fullName>
    </submittedName>
</protein>
<proteinExistence type="predicted"/>
<evidence type="ECO:0000313" key="2">
    <source>
        <dbReference type="Proteomes" id="UP000001353"/>
    </source>
</evidence>
<reference evidence="1 2" key="1">
    <citation type="journal article" date="2011" name="BMC Genomics">
        <title>Comparative genome analysis and genome-guided physiological analysis of Roseobacter litoralis.</title>
        <authorList>
            <person name="Kalhoefer D."/>
            <person name="Thole S."/>
            <person name="Voget S."/>
            <person name="Lehmann R."/>
            <person name="Liesegang H."/>
            <person name="Wollher A."/>
            <person name="Daniel R."/>
            <person name="Simon M."/>
            <person name="Brinkhoff T."/>
        </authorList>
    </citation>
    <scope>NUCLEOTIDE SEQUENCE [LARGE SCALE GENOMIC DNA]</scope>
    <source>
        <strain evidence="2">ATCC 49566 / DSM 6996 / JCM 21268 / NBRC 15278 / OCh 149</strain>
    </source>
</reference>
<dbReference type="STRING" id="391595.RLO149_c005930"/>
<sequence length="96" mass="10771">MQKLLTRVNKFAGVEIPLELAVCESAFCAPFELAKRFTVCENAQDRRRTTVVIKQVTFVNSDKPTAHVSGFEALIALSDTEFGRIIFTESHRLKPS</sequence>
<dbReference type="AlphaFoldDB" id="F7ZJZ8"/>
<dbReference type="Proteomes" id="UP000001353">
    <property type="component" value="Chromosome"/>
</dbReference>
<evidence type="ECO:0000313" key="1">
    <source>
        <dbReference type="EMBL" id="AEI92621.1"/>
    </source>
</evidence>